<evidence type="ECO:0000313" key="1">
    <source>
        <dbReference type="EMBL" id="MDQ0933378.1"/>
    </source>
</evidence>
<dbReference type="EMBL" id="JAUSZS010000004">
    <property type="protein sequence ID" value="MDQ0933378.1"/>
    <property type="molecule type" value="Genomic_DNA"/>
</dbReference>
<gene>
    <name evidence="1" type="ORF">QFZ49_003318</name>
</gene>
<protein>
    <submittedName>
        <fullName evidence="1">Uncharacterized protein</fullName>
    </submittedName>
</protein>
<evidence type="ECO:0000313" key="2">
    <source>
        <dbReference type="Proteomes" id="UP001223072"/>
    </source>
</evidence>
<sequence>MAPGGVRRSDFCWSATFGLTADPSCGGLCHTIRSRIAHAGGGLDQRRRRPRTSIVTVAGTDSREENSRLRAGHRCHPVLVDVSLPDQLGAVERESCAAVRAVIRKLNLSAPPEQITGQQDVAFVPVTHAQWKSVLRDADLPGLQQETDELVAEILRLRTASGRTVGKQLPELLRRLRASVVALGSVTEEVSRFGPSRTSTAEQRLATDLAQANRGQAQALFACLEQRWAESAWSAVRRYALAAQTAGRTLEAAARTDHADLPDEDVYQRTLGVSAEQLRPGSGVASRARLLAAWAEAPKTLDRRLRRSMRHLIDDSLPLTSLFRLGTTAVEAEIRKCLPDLGR</sequence>
<reference evidence="1 2" key="1">
    <citation type="submission" date="2023-07" db="EMBL/GenBank/DDBJ databases">
        <title>Comparative genomics of wheat-associated soil bacteria to identify genetic determinants of phenazine resistance.</title>
        <authorList>
            <person name="Mouncey N."/>
        </authorList>
    </citation>
    <scope>NUCLEOTIDE SEQUENCE [LARGE SCALE GENOMIC DNA]</scope>
    <source>
        <strain evidence="1 2">W2I16</strain>
    </source>
</reference>
<dbReference type="Proteomes" id="UP001223072">
    <property type="component" value="Unassembled WGS sequence"/>
</dbReference>
<proteinExistence type="predicted"/>
<organism evidence="1 2">
    <name type="scientific">Streptomyces turgidiscabies</name>
    <dbReference type="NCBI Taxonomy" id="85558"/>
    <lineage>
        <taxon>Bacteria</taxon>
        <taxon>Bacillati</taxon>
        <taxon>Actinomycetota</taxon>
        <taxon>Actinomycetes</taxon>
        <taxon>Kitasatosporales</taxon>
        <taxon>Streptomycetaceae</taxon>
        <taxon>Streptomyces</taxon>
    </lineage>
</organism>
<comment type="caution">
    <text evidence="1">The sequence shown here is derived from an EMBL/GenBank/DDBJ whole genome shotgun (WGS) entry which is preliminary data.</text>
</comment>
<accession>A0ABU0RNR5</accession>
<name>A0ABU0RNR5_9ACTN</name>
<keyword evidence="2" id="KW-1185">Reference proteome</keyword>